<gene>
    <name evidence="3" type="ORF">SAMN02745885_01973</name>
</gene>
<dbReference type="GO" id="GO:0005975">
    <property type="term" value="P:carbohydrate metabolic process"/>
    <property type="evidence" value="ECO:0007669"/>
    <property type="project" value="InterPro"/>
</dbReference>
<accession>A0A1T4R812</accession>
<dbReference type="PANTHER" id="PTHR31616:SF0">
    <property type="entry name" value="GLUCAN 1,4-ALPHA-GLUCOSIDASE"/>
    <property type="match status" value="1"/>
</dbReference>
<dbReference type="GO" id="GO:0016757">
    <property type="term" value="F:glycosyltransferase activity"/>
    <property type="evidence" value="ECO:0007669"/>
    <property type="project" value="UniProtKB-ARBA"/>
</dbReference>
<dbReference type="RefSeq" id="WP_078666005.1">
    <property type="nucleotide sequence ID" value="NZ_FUXM01000026.1"/>
</dbReference>
<dbReference type="SUPFAM" id="SSF74650">
    <property type="entry name" value="Galactose mutarotase-like"/>
    <property type="match status" value="1"/>
</dbReference>
<dbReference type="Proteomes" id="UP000189933">
    <property type="component" value="Unassembled WGS sequence"/>
</dbReference>
<dbReference type="Gene3D" id="2.70.98.10">
    <property type="match status" value="1"/>
</dbReference>
<reference evidence="4" key="1">
    <citation type="submission" date="2017-02" db="EMBL/GenBank/DDBJ databases">
        <authorList>
            <person name="Varghese N."/>
            <person name="Submissions S."/>
        </authorList>
    </citation>
    <scope>NUCLEOTIDE SEQUENCE [LARGE SCALE GENOMIC DNA]</scope>
    <source>
        <strain evidence="4">DSM 16521</strain>
    </source>
</reference>
<dbReference type="InterPro" id="IPR015220">
    <property type="entry name" value="Glucodextranase_N"/>
</dbReference>
<dbReference type="EMBL" id="FUXM01000026">
    <property type="protein sequence ID" value="SKA12154.1"/>
    <property type="molecule type" value="Genomic_DNA"/>
</dbReference>
<dbReference type="InterPro" id="IPR008928">
    <property type="entry name" value="6-hairpin_glycosidase_sf"/>
</dbReference>
<feature type="domain" description="GH15-like" evidence="1">
    <location>
        <begin position="261"/>
        <end position="599"/>
    </location>
</feature>
<name>A0A1T4R812_9FIRM</name>
<dbReference type="InterPro" id="IPR014718">
    <property type="entry name" value="GH-type_carb-bd"/>
</dbReference>
<evidence type="ECO:0000313" key="3">
    <source>
        <dbReference type="EMBL" id="SKA12154.1"/>
    </source>
</evidence>
<proteinExistence type="predicted"/>
<dbReference type="SUPFAM" id="SSF48208">
    <property type="entry name" value="Six-hairpin glycosidases"/>
    <property type="match status" value="1"/>
</dbReference>
<keyword evidence="4" id="KW-1185">Reference proteome</keyword>
<dbReference type="AlphaFoldDB" id="A0A1T4R812"/>
<protein>
    <submittedName>
        <fullName evidence="3">Oligosaccharide amylase</fullName>
    </submittedName>
</protein>
<sequence length="645" mass="73107">MERKPYLMSAVIGNSRLLASLGKRAELERLFWPRIDTPQNIGRNWLGLAIDGQPRTSWFHEDQWQSHQYYLPDSAVLVTVLQGSENSIKAEITDFAVPGRDLLVRHLQVTNTGAADQRLRLLLFSQLQIGEYGRYHTTIFRPQAEALWQFKQNYHFLWAADRPAQQFQCGGAMMNADNGQLSPVMHAMATDGAMAWDLGLLAPGHSNAITIFLSLGPSYELALAQLEKAREEGYAALLAATRSYWKGYLAQAKPVQTGDERLDALYRRSLIVFSLMTDAEHGSMIAAPEFDEDFTRCGGYAYCWGRDAAFITYAIDRAGYKEAAARFYRWAAKAQNADGSWEQRYYLDGAIAPNWGLQIDETGSVLWGMWQHYALYRERAFLAEMWPSFKKGAEFLINFRDAETGLPQPSFDLWEERCGEHTYSAVAVWAGLMAAADAATTLGYQEEAERWRQAAEELGQRIQEKLWHPGYNRFLRGVKLCVNREEYQWRTGQGEKGVILPGERGQMIYCLQEDAVVDVSLLGLTVPFAFLPPDDPRVEATAQAVEQFLTSPRVGGIKRYENDHYIGGNPWILCTLWLAQYHGARGNYQRAKELLYWAVDHQTATGLLPEQVDRETGQPAWVVPLTWSHAMLVLTVLDLLEKGQF</sequence>
<evidence type="ECO:0000259" key="1">
    <source>
        <dbReference type="Pfam" id="PF00723"/>
    </source>
</evidence>
<dbReference type="OrthoDB" id="3902805at2"/>
<evidence type="ECO:0000313" key="4">
    <source>
        <dbReference type="Proteomes" id="UP000189933"/>
    </source>
</evidence>
<dbReference type="PANTHER" id="PTHR31616">
    <property type="entry name" value="TREHALASE"/>
    <property type="match status" value="1"/>
</dbReference>
<dbReference type="Pfam" id="PF00723">
    <property type="entry name" value="Glyco_hydro_15"/>
    <property type="match status" value="1"/>
</dbReference>
<evidence type="ECO:0000259" key="2">
    <source>
        <dbReference type="Pfam" id="PF09137"/>
    </source>
</evidence>
<dbReference type="GO" id="GO:0004553">
    <property type="term" value="F:hydrolase activity, hydrolyzing O-glycosyl compounds"/>
    <property type="evidence" value="ECO:0007669"/>
    <property type="project" value="TreeGrafter"/>
</dbReference>
<feature type="domain" description="Glucodextranase N-terminal" evidence="2">
    <location>
        <begin position="25"/>
        <end position="249"/>
    </location>
</feature>
<dbReference type="GO" id="GO:0030246">
    <property type="term" value="F:carbohydrate binding"/>
    <property type="evidence" value="ECO:0007669"/>
    <property type="project" value="InterPro"/>
</dbReference>
<dbReference type="Pfam" id="PF09137">
    <property type="entry name" value="Glucodextran_N"/>
    <property type="match status" value="1"/>
</dbReference>
<organism evidence="3 4">
    <name type="scientific">Carboxydocella sporoproducens DSM 16521</name>
    <dbReference type="NCBI Taxonomy" id="1121270"/>
    <lineage>
        <taxon>Bacteria</taxon>
        <taxon>Bacillati</taxon>
        <taxon>Bacillota</taxon>
        <taxon>Clostridia</taxon>
        <taxon>Eubacteriales</taxon>
        <taxon>Clostridiales Family XVI. Incertae Sedis</taxon>
        <taxon>Carboxydocella</taxon>
    </lineage>
</organism>
<dbReference type="InterPro" id="IPR011613">
    <property type="entry name" value="GH15-like"/>
</dbReference>
<dbReference type="InterPro" id="IPR011013">
    <property type="entry name" value="Gal_mutarotase_sf_dom"/>
</dbReference>
<dbReference type="InterPro" id="IPR012341">
    <property type="entry name" value="6hp_glycosidase-like_sf"/>
</dbReference>
<dbReference type="Gene3D" id="1.50.10.10">
    <property type="match status" value="1"/>
</dbReference>